<dbReference type="RefSeq" id="WP_006699157.1">
    <property type="nucleotide sequence ID" value="NZ_AMQQ01000023.1"/>
</dbReference>
<proteinExistence type="inferred from homology"/>
<sequence>MTAQIAATVKVAVSKLAIDPLNARKTFNAAKLAELAENIAHEGVLQNIVVRPAEKKGHYFITAGSRRFRAVNLLIETGRLPKTFEFDCMVKQIDEAGAIALSIAENVMRDDMDPIEQYHAFAHLADAGLPIADIAARFSTTEVIVQRRLKLSKVHPDLHAEFSAGKMNFEQLSAFTITDDQEAQKHVWETLPLQSFCVADQRRARD</sequence>
<feature type="domain" description="ParB-like N-terminal" evidence="2">
    <location>
        <begin position="9"/>
        <end position="107"/>
    </location>
</feature>
<dbReference type="Proteomes" id="UP000017668">
    <property type="component" value="Unassembled WGS sequence"/>
</dbReference>
<dbReference type="Gene3D" id="3.90.1530.30">
    <property type="match status" value="1"/>
</dbReference>
<organism evidence="3 4">
    <name type="scientific">Bradyrhizobium lupini HPC(L)</name>
    <dbReference type="NCBI Taxonomy" id="1229491"/>
    <lineage>
        <taxon>Bacteria</taxon>
        <taxon>Pseudomonadati</taxon>
        <taxon>Pseudomonadota</taxon>
        <taxon>Alphaproteobacteria</taxon>
        <taxon>Hyphomicrobiales</taxon>
        <taxon>Nitrobacteraceae</taxon>
        <taxon>Bradyrhizobium</taxon>
    </lineage>
</organism>
<reference evidence="3 4" key="1">
    <citation type="journal article" date="2013" name="Genome Announc.">
        <title>Genome Sequence of Rhizobium lupini HPC(L) Isolated from Saline Desert Soil, Kutch (Gujarat).</title>
        <authorList>
            <person name="Agarwal L."/>
            <person name="Purohit H.J."/>
        </authorList>
    </citation>
    <scope>NUCLEOTIDE SEQUENCE [LARGE SCALE GENOMIC DNA]</scope>
    <source>
        <strain evidence="4">HPC(L)</strain>
    </source>
</reference>
<comment type="similarity">
    <text evidence="1">Belongs to the ParB family.</text>
</comment>
<comment type="caution">
    <text evidence="3">The sequence shown here is derived from an EMBL/GenBank/DDBJ whole genome shotgun (WGS) entry which is preliminary data.</text>
</comment>
<dbReference type="Gene3D" id="1.10.10.2830">
    <property type="match status" value="1"/>
</dbReference>
<protein>
    <submittedName>
        <fullName evidence="3">Transcriptional regulator</fullName>
    </submittedName>
</protein>
<dbReference type="CDD" id="cd16406">
    <property type="entry name" value="ParB_N_like"/>
    <property type="match status" value="1"/>
</dbReference>
<evidence type="ECO:0000313" key="4">
    <source>
        <dbReference type="Proteomes" id="UP000017668"/>
    </source>
</evidence>
<dbReference type="NCBIfam" id="TIGR00180">
    <property type="entry name" value="parB_part"/>
    <property type="match status" value="1"/>
</dbReference>
<dbReference type="InterPro" id="IPR004437">
    <property type="entry name" value="ParB/RepB/Spo0J"/>
</dbReference>
<dbReference type="PANTHER" id="PTHR33375">
    <property type="entry name" value="CHROMOSOME-PARTITIONING PROTEIN PARB-RELATED"/>
    <property type="match status" value="1"/>
</dbReference>
<dbReference type="Pfam" id="PF02195">
    <property type="entry name" value="ParB_N"/>
    <property type="match status" value="1"/>
</dbReference>
<dbReference type="EMBL" id="AMQQ01000023">
    <property type="protein sequence ID" value="EKJ94778.1"/>
    <property type="molecule type" value="Genomic_DNA"/>
</dbReference>
<evidence type="ECO:0000259" key="2">
    <source>
        <dbReference type="SMART" id="SM00470"/>
    </source>
</evidence>
<dbReference type="InterPro" id="IPR036086">
    <property type="entry name" value="ParB/Sulfiredoxin_sf"/>
</dbReference>
<dbReference type="SUPFAM" id="SSF109709">
    <property type="entry name" value="KorB DNA-binding domain-like"/>
    <property type="match status" value="1"/>
</dbReference>
<dbReference type="SUPFAM" id="SSF110849">
    <property type="entry name" value="ParB/Sulfiredoxin"/>
    <property type="match status" value="1"/>
</dbReference>
<gene>
    <name evidence="3" type="ORF">C241_15813</name>
</gene>
<keyword evidence="4" id="KW-1185">Reference proteome</keyword>
<dbReference type="PANTHER" id="PTHR33375:SF7">
    <property type="entry name" value="CHROMOSOME 2-PARTITIONING PROTEIN PARB-RELATED"/>
    <property type="match status" value="1"/>
</dbReference>
<accession>A0ABP2RQ95</accession>
<dbReference type="InterPro" id="IPR003115">
    <property type="entry name" value="ParB_N"/>
</dbReference>
<dbReference type="InterPro" id="IPR050336">
    <property type="entry name" value="Chromosome_partition/occlusion"/>
</dbReference>
<evidence type="ECO:0000256" key="1">
    <source>
        <dbReference type="ARBA" id="ARBA00006295"/>
    </source>
</evidence>
<dbReference type="SMART" id="SM00470">
    <property type="entry name" value="ParB"/>
    <property type="match status" value="1"/>
</dbReference>
<name>A0ABP2RQ95_RHILU</name>
<evidence type="ECO:0000313" key="3">
    <source>
        <dbReference type="EMBL" id="EKJ94778.1"/>
    </source>
</evidence>